<keyword evidence="5" id="KW-0808">Transferase</keyword>
<feature type="domain" description="Acyltransferase 3" evidence="4">
    <location>
        <begin position="6"/>
        <end position="318"/>
    </location>
</feature>
<dbReference type="InterPro" id="IPR002656">
    <property type="entry name" value="Acyl_transf_3_dom"/>
</dbReference>
<dbReference type="RefSeq" id="WP_343131732.1">
    <property type="nucleotide sequence ID" value="NZ_JBCITK010000001.1"/>
</dbReference>
<reference evidence="5 6" key="1">
    <citation type="submission" date="2024-03" db="EMBL/GenBank/DDBJ databases">
        <title>Bacilli Hybrid Assemblies.</title>
        <authorList>
            <person name="Kovac J."/>
        </authorList>
    </citation>
    <scope>NUCLEOTIDE SEQUENCE [LARGE SCALE GENOMIC DNA]</scope>
    <source>
        <strain evidence="5 6">FSL R7-0666</strain>
    </source>
</reference>
<feature type="transmembrane region" description="Helical" evidence="3">
    <location>
        <begin position="301"/>
        <end position="323"/>
    </location>
</feature>
<accession>A0ABU9VMK4</accession>
<organism evidence="5 6">
    <name type="scientific">Alkalicoccobacillus gibsonii</name>
    <dbReference type="NCBI Taxonomy" id="79881"/>
    <lineage>
        <taxon>Bacteria</taxon>
        <taxon>Bacillati</taxon>
        <taxon>Bacillota</taxon>
        <taxon>Bacilli</taxon>
        <taxon>Bacillales</taxon>
        <taxon>Bacillaceae</taxon>
        <taxon>Alkalicoccobacillus</taxon>
    </lineage>
</organism>
<protein>
    <submittedName>
        <fullName evidence="5">Acyltransferase family protein</fullName>
    </submittedName>
</protein>
<dbReference type="PANTHER" id="PTHR37312">
    <property type="entry name" value="MEMBRANE-BOUND ACYLTRANSFERASE YKRP-RELATED"/>
    <property type="match status" value="1"/>
</dbReference>
<feature type="transmembrane region" description="Helical" evidence="3">
    <location>
        <begin position="122"/>
        <end position="139"/>
    </location>
</feature>
<comment type="caution">
    <text evidence="5">The sequence shown here is derived from an EMBL/GenBank/DDBJ whole genome shotgun (WGS) entry which is preliminary data.</text>
</comment>
<gene>
    <name evidence="5" type="ORF">MKY91_18385</name>
</gene>
<feature type="transmembrane region" description="Helical" evidence="3">
    <location>
        <begin position="69"/>
        <end position="86"/>
    </location>
</feature>
<feature type="transmembrane region" description="Helical" evidence="3">
    <location>
        <begin position="7"/>
        <end position="26"/>
    </location>
</feature>
<keyword evidence="3" id="KW-0472">Membrane</keyword>
<keyword evidence="5" id="KW-0012">Acyltransferase</keyword>
<feature type="transmembrane region" description="Helical" evidence="3">
    <location>
        <begin position="173"/>
        <end position="192"/>
    </location>
</feature>
<evidence type="ECO:0000313" key="5">
    <source>
        <dbReference type="EMBL" id="MEN0645132.1"/>
    </source>
</evidence>
<keyword evidence="3" id="KW-1133">Transmembrane helix</keyword>
<evidence type="ECO:0000256" key="1">
    <source>
        <dbReference type="ARBA" id="ARBA00004370"/>
    </source>
</evidence>
<dbReference type="GO" id="GO:0016746">
    <property type="term" value="F:acyltransferase activity"/>
    <property type="evidence" value="ECO:0007669"/>
    <property type="project" value="UniProtKB-KW"/>
</dbReference>
<name>A0ABU9VMK4_9BACI</name>
<keyword evidence="6" id="KW-1185">Reference proteome</keyword>
<feature type="transmembrane region" description="Helical" evidence="3">
    <location>
        <begin position="204"/>
        <end position="222"/>
    </location>
</feature>
<evidence type="ECO:0000259" key="4">
    <source>
        <dbReference type="Pfam" id="PF01757"/>
    </source>
</evidence>
<dbReference type="InterPro" id="IPR052734">
    <property type="entry name" value="Nod_factor_acetyltransferase"/>
</dbReference>
<proteinExistence type="inferred from homology"/>
<comment type="similarity">
    <text evidence="2">Belongs to the acyltransferase 3 family.</text>
</comment>
<evidence type="ECO:0000313" key="6">
    <source>
        <dbReference type="Proteomes" id="UP001418796"/>
    </source>
</evidence>
<dbReference type="PANTHER" id="PTHR37312:SF1">
    <property type="entry name" value="MEMBRANE-BOUND ACYLTRANSFERASE YKRP-RELATED"/>
    <property type="match status" value="1"/>
</dbReference>
<comment type="subcellular location">
    <subcellularLocation>
        <location evidence="1">Membrane</location>
    </subcellularLocation>
</comment>
<feature type="transmembrane region" description="Helical" evidence="3">
    <location>
        <begin position="237"/>
        <end position="255"/>
    </location>
</feature>
<evidence type="ECO:0000256" key="3">
    <source>
        <dbReference type="SAM" id="Phobius"/>
    </source>
</evidence>
<keyword evidence="3" id="KW-0812">Transmembrane</keyword>
<dbReference type="Proteomes" id="UP001418796">
    <property type="component" value="Unassembled WGS sequence"/>
</dbReference>
<feature type="transmembrane region" description="Helical" evidence="3">
    <location>
        <begin position="262"/>
        <end position="281"/>
    </location>
</feature>
<sequence>MNQRVKWIDVAKGIGIILVVLSHAPVNDTLKSFLFAFHMPLFFYLSGIVFKPSSLSIGSFVWKKARGLLLPYFIFSFITYVFWFYVTRHFPFTSGDEIDPIVPFSGIFISTPVDYQLTYNPAIWFLTCLFVVEILFYVIHRISRDKKWIPYFLIVCGILGYASSIYIEANQLPWSILVSLTAVVFYGMGALTKQVWEEPSWRKTIVSIGILFLITYIAQHFNTVRVDMRGNVYGESWFFYLGALSGSIGIILIALKLYHLKVLSFLGQYSIVILLLHFPALNLVKASVYYGLGFEMNETNTLPWTLFYTVVTLLLMIPCIIVLKRVPILLGKPKPKNK</sequence>
<dbReference type="EMBL" id="JBCITK010000001">
    <property type="protein sequence ID" value="MEN0645132.1"/>
    <property type="molecule type" value="Genomic_DNA"/>
</dbReference>
<evidence type="ECO:0000256" key="2">
    <source>
        <dbReference type="ARBA" id="ARBA00007400"/>
    </source>
</evidence>
<dbReference type="Pfam" id="PF01757">
    <property type="entry name" value="Acyl_transf_3"/>
    <property type="match status" value="1"/>
</dbReference>
<feature type="transmembrane region" description="Helical" evidence="3">
    <location>
        <begin position="148"/>
        <end position="167"/>
    </location>
</feature>